<gene>
    <name evidence="1" type="ORF">I8752_30165</name>
</gene>
<name>A0A8J7IJ40_9NOST</name>
<comment type="caution">
    <text evidence="1">The sequence shown here is derived from an EMBL/GenBank/DDBJ whole genome shotgun (WGS) entry which is preliminary data.</text>
</comment>
<sequence length="177" mass="20561">AALELLAAVSQAVMPVHIITRLRLDAALYEPAPERTPNTMGRPRLKGARLPNLEQVLVDPQTQWQTIKVNRWYGEGERQVEVCTGTAVWYHTGLPVVPIRWVLVRDSLGKFESQALLSTNQEYSPKQILEWFVRRWQIEVTFEEVRKHLGMETQLVFGQTSQLLVQHLHCWDYFPWS</sequence>
<dbReference type="EMBL" id="JAECZA010000266">
    <property type="protein sequence ID" value="MBH8577167.1"/>
    <property type="molecule type" value="Genomic_DNA"/>
</dbReference>
<evidence type="ECO:0000313" key="1">
    <source>
        <dbReference type="EMBL" id="MBH8577167.1"/>
    </source>
</evidence>
<reference evidence="1 2" key="1">
    <citation type="journal article" date="2021" name="Int. J. Syst. Evol. Microbiol.">
        <title>Amazonocrinis nigriterrae gen. nov., sp. nov., Atlanticothrix silvestris gen. nov., sp. nov. and Dendronalium phyllosphericum gen. nov., sp. nov., nostocacean cyanobacteria from Brazilian environments.</title>
        <authorList>
            <person name="Alvarenga D.O."/>
            <person name="Andreote A.P.D."/>
            <person name="Branco L.H.Z."/>
            <person name="Delbaje E."/>
            <person name="Cruz R.B."/>
            <person name="Varani A.M."/>
            <person name="Fiore M.F."/>
        </authorList>
    </citation>
    <scope>NUCLEOTIDE SEQUENCE [LARGE SCALE GENOMIC DNA]</scope>
    <source>
        <strain evidence="1 2">CENA369</strain>
    </source>
</reference>
<organism evidence="1 2">
    <name type="scientific">Dendronalium phyllosphericum CENA369</name>
    <dbReference type="NCBI Taxonomy" id="1725256"/>
    <lineage>
        <taxon>Bacteria</taxon>
        <taxon>Bacillati</taxon>
        <taxon>Cyanobacteriota</taxon>
        <taxon>Cyanophyceae</taxon>
        <taxon>Nostocales</taxon>
        <taxon>Nostocaceae</taxon>
        <taxon>Dendronalium</taxon>
        <taxon>Dendronalium phyllosphericum</taxon>
    </lineage>
</organism>
<proteinExistence type="predicted"/>
<feature type="non-terminal residue" evidence="1">
    <location>
        <position position="1"/>
    </location>
</feature>
<dbReference type="InterPro" id="IPR012337">
    <property type="entry name" value="RNaseH-like_sf"/>
</dbReference>
<dbReference type="SUPFAM" id="SSF53098">
    <property type="entry name" value="Ribonuclease H-like"/>
    <property type="match status" value="1"/>
</dbReference>
<evidence type="ECO:0008006" key="3">
    <source>
        <dbReference type="Google" id="ProtNLM"/>
    </source>
</evidence>
<dbReference type="Proteomes" id="UP000662314">
    <property type="component" value="Unassembled WGS sequence"/>
</dbReference>
<protein>
    <recommendedName>
        <fullName evidence="3">Transposase</fullName>
    </recommendedName>
</protein>
<accession>A0A8J7IJ40</accession>
<evidence type="ECO:0000313" key="2">
    <source>
        <dbReference type="Proteomes" id="UP000662314"/>
    </source>
</evidence>
<keyword evidence="2" id="KW-1185">Reference proteome</keyword>
<dbReference type="AlphaFoldDB" id="A0A8J7IJ40"/>